<gene>
    <name evidence="5" type="ORF">GCM10025875_30960</name>
</gene>
<sequence>MRRSPIDRLLGRPSGLPGRRRPRSRASLTVALVAFVAGILFATSATLFAGFDDGRPRDLRSLVAQESERLAERNDAVDDLRSEVATLQASLDVDAGAAPTDPAVLLAVGQEDVRGAGVSVTLTDAPASSSSDNLDDLVVHQQDLQSVVNALWAGGAEAIAVQGQRIIATSAVRCVGNVLLLHGRTYSPPYVIEAVGDADALTDALDADAGVRLYRQYVEAYGLGYTLEADDALDLPAYTGARTLSYATAVEGTR</sequence>
<keyword evidence="4" id="KW-0472">Membrane</keyword>
<dbReference type="RefSeq" id="WP_284251785.1">
    <property type="nucleotide sequence ID" value="NZ_BSUM01000001.1"/>
</dbReference>
<dbReference type="Pfam" id="PF05949">
    <property type="entry name" value="DUF881"/>
    <property type="match status" value="1"/>
</dbReference>
<name>A0AA37XHC6_9MICO</name>
<comment type="similarity">
    <text evidence="1">Belongs to the UPF0749 family.</text>
</comment>
<comment type="caution">
    <text evidence="5">The sequence shown here is derived from an EMBL/GenBank/DDBJ whole genome shotgun (WGS) entry which is preliminary data.</text>
</comment>
<feature type="compositionally biased region" description="Basic and acidic residues" evidence="3">
    <location>
        <begin position="1"/>
        <end position="10"/>
    </location>
</feature>
<reference evidence="5" key="2">
    <citation type="submission" date="2023-02" db="EMBL/GenBank/DDBJ databases">
        <authorList>
            <person name="Sun Q."/>
            <person name="Mori K."/>
        </authorList>
    </citation>
    <scope>NUCLEOTIDE SEQUENCE</scope>
    <source>
        <strain evidence="5">NBRC 112290</strain>
    </source>
</reference>
<dbReference type="GO" id="GO:0005886">
    <property type="term" value="C:plasma membrane"/>
    <property type="evidence" value="ECO:0007669"/>
    <property type="project" value="TreeGrafter"/>
</dbReference>
<evidence type="ECO:0000256" key="3">
    <source>
        <dbReference type="SAM" id="MobiDB-lite"/>
    </source>
</evidence>
<evidence type="ECO:0000313" key="5">
    <source>
        <dbReference type="EMBL" id="GMA33104.1"/>
    </source>
</evidence>
<keyword evidence="4" id="KW-1133">Transmembrane helix</keyword>
<evidence type="ECO:0000256" key="1">
    <source>
        <dbReference type="ARBA" id="ARBA00009108"/>
    </source>
</evidence>
<keyword evidence="6" id="KW-1185">Reference proteome</keyword>
<feature type="coiled-coil region" evidence="2">
    <location>
        <begin position="63"/>
        <end position="90"/>
    </location>
</feature>
<dbReference type="AlphaFoldDB" id="A0AA37XHC6"/>
<dbReference type="Gene3D" id="3.30.70.1880">
    <property type="entry name" value="Protein of unknown function DUF881"/>
    <property type="match status" value="1"/>
</dbReference>
<accession>A0AA37XHC6</accession>
<dbReference type="PANTHER" id="PTHR37313:SF4">
    <property type="entry name" value="CONSERVED MEMBRANE PROTEIN-RELATED"/>
    <property type="match status" value="1"/>
</dbReference>
<proteinExistence type="inferred from homology"/>
<dbReference type="PANTHER" id="PTHR37313">
    <property type="entry name" value="UPF0749 PROTEIN RV1825"/>
    <property type="match status" value="1"/>
</dbReference>
<keyword evidence="4" id="KW-0812">Transmembrane</keyword>
<organism evidence="5 6">
    <name type="scientific">Litorihabitans aurantiacus</name>
    <dbReference type="NCBI Taxonomy" id="1930061"/>
    <lineage>
        <taxon>Bacteria</taxon>
        <taxon>Bacillati</taxon>
        <taxon>Actinomycetota</taxon>
        <taxon>Actinomycetes</taxon>
        <taxon>Micrococcales</taxon>
        <taxon>Beutenbergiaceae</taxon>
        <taxon>Litorihabitans</taxon>
    </lineage>
</organism>
<evidence type="ECO:0000313" key="6">
    <source>
        <dbReference type="Proteomes" id="UP001157161"/>
    </source>
</evidence>
<dbReference type="InterPro" id="IPR010273">
    <property type="entry name" value="DUF881"/>
</dbReference>
<protein>
    <recommendedName>
        <fullName evidence="7">DUF881 domain-containing protein</fullName>
    </recommendedName>
</protein>
<reference evidence="5" key="1">
    <citation type="journal article" date="2014" name="Int. J. Syst. Evol. Microbiol.">
        <title>Complete genome sequence of Corynebacterium casei LMG S-19264T (=DSM 44701T), isolated from a smear-ripened cheese.</title>
        <authorList>
            <consortium name="US DOE Joint Genome Institute (JGI-PGF)"/>
            <person name="Walter F."/>
            <person name="Albersmeier A."/>
            <person name="Kalinowski J."/>
            <person name="Ruckert C."/>
        </authorList>
    </citation>
    <scope>NUCLEOTIDE SEQUENCE</scope>
    <source>
        <strain evidence="5">NBRC 112290</strain>
    </source>
</reference>
<evidence type="ECO:0000256" key="2">
    <source>
        <dbReference type="SAM" id="Coils"/>
    </source>
</evidence>
<dbReference type="EMBL" id="BSUM01000001">
    <property type="protein sequence ID" value="GMA33104.1"/>
    <property type="molecule type" value="Genomic_DNA"/>
</dbReference>
<keyword evidence="2" id="KW-0175">Coiled coil</keyword>
<evidence type="ECO:0008006" key="7">
    <source>
        <dbReference type="Google" id="ProtNLM"/>
    </source>
</evidence>
<dbReference type="Proteomes" id="UP001157161">
    <property type="component" value="Unassembled WGS sequence"/>
</dbReference>
<evidence type="ECO:0000256" key="4">
    <source>
        <dbReference type="SAM" id="Phobius"/>
    </source>
</evidence>
<feature type="transmembrane region" description="Helical" evidence="4">
    <location>
        <begin position="28"/>
        <end position="51"/>
    </location>
</feature>
<feature type="region of interest" description="Disordered" evidence="3">
    <location>
        <begin position="1"/>
        <end position="22"/>
    </location>
</feature>